<feature type="region of interest" description="Disordered" evidence="1">
    <location>
        <begin position="359"/>
        <end position="404"/>
    </location>
</feature>
<comment type="caution">
    <text evidence="6">The sequence shown here is derived from an EMBL/GenBank/DDBJ whole genome shotgun (WGS) entry which is preliminary data.</text>
</comment>
<evidence type="ECO:0000256" key="3">
    <source>
        <dbReference type="SAM" id="SignalP"/>
    </source>
</evidence>
<evidence type="ECO:0000259" key="4">
    <source>
        <dbReference type="Pfam" id="PF16555"/>
    </source>
</evidence>
<dbReference type="STRING" id="214095.RU97_GL002557"/>
<evidence type="ECO:0000313" key="7">
    <source>
        <dbReference type="Proteomes" id="UP000181884"/>
    </source>
</evidence>
<dbReference type="InterPro" id="IPR032364">
    <property type="entry name" value="GramPos_pilinD1_N"/>
</dbReference>
<feature type="chain" id="PRO_5013222391" evidence="3">
    <location>
        <begin position="30"/>
        <end position="432"/>
    </location>
</feature>
<feature type="domain" description="SpaA-like prealbumin fold" evidence="5">
    <location>
        <begin position="224"/>
        <end position="321"/>
    </location>
</feature>
<feature type="domain" description="Gram-positive pilin subunit D1 N-terminal" evidence="4">
    <location>
        <begin position="32"/>
        <end position="208"/>
    </location>
</feature>
<dbReference type="Gene3D" id="2.60.40.10">
    <property type="entry name" value="Immunoglobulins"/>
    <property type="match status" value="2"/>
</dbReference>
<proteinExistence type="predicted"/>
<evidence type="ECO:0000256" key="1">
    <source>
        <dbReference type="SAM" id="MobiDB-lite"/>
    </source>
</evidence>
<evidence type="ECO:0000313" key="6">
    <source>
        <dbReference type="EMBL" id="OJG17549.1"/>
    </source>
</evidence>
<dbReference type="EMBL" id="JXKH01000008">
    <property type="protein sequence ID" value="OJG17549.1"/>
    <property type="molecule type" value="Genomic_DNA"/>
</dbReference>
<dbReference type="InterPro" id="IPR013783">
    <property type="entry name" value="Ig-like_fold"/>
</dbReference>
<dbReference type="Proteomes" id="UP000181884">
    <property type="component" value="Unassembled WGS sequence"/>
</dbReference>
<dbReference type="Pfam" id="PF16555">
    <property type="entry name" value="GramPos_pilinD1"/>
    <property type="match status" value="1"/>
</dbReference>
<keyword evidence="3" id="KW-0732">Signal</keyword>
<dbReference type="Pfam" id="PF17802">
    <property type="entry name" value="SpaA"/>
    <property type="match status" value="1"/>
</dbReference>
<protein>
    <submittedName>
        <fullName evidence="6">Peptidase</fullName>
    </submittedName>
</protein>
<reference evidence="6 7" key="1">
    <citation type="submission" date="2014-12" db="EMBL/GenBank/DDBJ databases">
        <title>Draft genome sequences of 29 type strains of Enterococci.</title>
        <authorList>
            <person name="Zhong Z."/>
            <person name="Sun Z."/>
            <person name="Liu W."/>
            <person name="Zhang W."/>
            <person name="Zhang H."/>
        </authorList>
    </citation>
    <scope>NUCLEOTIDE SEQUENCE [LARGE SCALE GENOMIC DNA]</scope>
    <source>
        <strain evidence="6 7">DSM 17029</strain>
    </source>
</reference>
<feature type="transmembrane region" description="Helical" evidence="2">
    <location>
        <begin position="408"/>
        <end position="426"/>
    </location>
</feature>
<keyword evidence="2" id="KW-1133">Transmembrane helix</keyword>
<dbReference type="NCBIfam" id="TIGR01167">
    <property type="entry name" value="LPXTG_anchor"/>
    <property type="match status" value="1"/>
</dbReference>
<keyword evidence="2" id="KW-0812">Transmembrane</keyword>
<keyword evidence="2" id="KW-0472">Membrane</keyword>
<dbReference type="AlphaFoldDB" id="A0A1L8RCN8"/>
<feature type="signal peptide" evidence="3">
    <location>
        <begin position="1"/>
        <end position="29"/>
    </location>
</feature>
<gene>
    <name evidence="6" type="ORF">RU97_GL002557</name>
</gene>
<dbReference type="RefSeq" id="WP_143139617.1">
    <property type="nucleotide sequence ID" value="NZ_JXKH01000008.1"/>
</dbReference>
<name>A0A1L8RCN8_9ENTE</name>
<evidence type="ECO:0000259" key="5">
    <source>
        <dbReference type="Pfam" id="PF17802"/>
    </source>
</evidence>
<organism evidence="6 7">
    <name type="scientific">Enterococcus canis</name>
    <dbReference type="NCBI Taxonomy" id="214095"/>
    <lineage>
        <taxon>Bacteria</taxon>
        <taxon>Bacillati</taxon>
        <taxon>Bacillota</taxon>
        <taxon>Bacilli</taxon>
        <taxon>Lactobacillales</taxon>
        <taxon>Enterococcaceae</taxon>
        <taxon>Enterococcus</taxon>
    </lineage>
</organism>
<sequence>MLKKVFAVFFTLLLVLSAGGTLFSTNANAADETVEIILHKHITRDVTADEIEEYQNTGLPIEESDWENIDVVSKATPLNGANFTIYDVTDYYEQIKKTPESFVKYFAEMKRSELYDLIEKKELTPVKGSPIKTKQDDDFGAGTARITLPRFNDNRDAVYLIVENALDPEKGFNIDLEKKAIPLAVVLPILNPKDETKELQQIHIYPKNIGYLRDPYFFKYGAVKGEEDKAIPLEGAQFVLFRYNENNEKLYLDMSPASDLKNKWVGSNDPLTDPDVNKFTSDKDGLVDMGERFLPSGTYYFEEVKSVDGYEIETSNKKIEVVIPDSWEDKDGNPLYVTVNGQIMDELVSGKVPQSAYDKAEPRVYNYTDGKTTESDPPGTSEEKPETPQKPQDPPKKQGGLLPNTGEAKAMISLFGIMLIAFVIYAKKRKKA</sequence>
<accession>A0A1L8RCN8</accession>
<dbReference type="InterPro" id="IPR041033">
    <property type="entry name" value="SpaA_PFL_dom_1"/>
</dbReference>
<evidence type="ECO:0000256" key="2">
    <source>
        <dbReference type="SAM" id="Phobius"/>
    </source>
</evidence>
<keyword evidence="7" id="KW-1185">Reference proteome</keyword>